<dbReference type="Proteomes" id="UP000002164">
    <property type="component" value="Chromosome"/>
</dbReference>
<sequence>MEILKKAKKKQFENRLKYGEFYLQDPDHDFVCKKKTENITPLLL</sequence>
<accession>B1HUG4</accession>
<protein>
    <submittedName>
        <fullName evidence="1">Uncharacterized protein</fullName>
    </submittedName>
</protein>
<dbReference type="KEGG" id="lsp:Bsph_3831"/>
<name>B1HUG4_LYSSC</name>
<evidence type="ECO:0000313" key="1">
    <source>
        <dbReference type="EMBL" id="ACA41309.1"/>
    </source>
</evidence>
<proteinExistence type="predicted"/>
<dbReference type="EnsemblBacteria" id="ACA41309">
    <property type="protein sequence ID" value="ACA41309"/>
    <property type="gene ID" value="Bsph_3831"/>
</dbReference>
<organism evidence="1 2">
    <name type="scientific">Lysinibacillus sphaericus (strain C3-41)</name>
    <dbReference type="NCBI Taxonomy" id="444177"/>
    <lineage>
        <taxon>Bacteria</taxon>
        <taxon>Bacillati</taxon>
        <taxon>Bacillota</taxon>
        <taxon>Bacilli</taxon>
        <taxon>Bacillales</taxon>
        <taxon>Bacillaceae</taxon>
        <taxon>Lysinibacillus</taxon>
    </lineage>
</organism>
<reference evidence="1 2" key="1">
    <citation type="journal article" date="2008" name="J. Bacteriol.">
        <title>Complete genome sequence of the mosquitocidal bacterium Bacillus sphaericus C3-41 and comparison with those of closely related Bacillus species.</title>
        <authorList>
            <person name="Hu X."/>
            <person name="Fan W."/>
            <person name="Han B."/>
            <person name="Liu H."/>
            <person name="Zheng D."/>
            <person name="Li Q."/>
            <person name="Dong W."/>
            <person name="Yan J."/>
            <person name="Gao M."/>
            <person name="Berry C."/>
            <person name="Yuan Z."/>
        </authorList>
    </citation>
    <scope>NUCLEOTIDE SEQUENCE [LARGE SCALE GENOMIC DNA]</scope>
    <source>
        <strain evidence="1 2">C3-41</strain>
    </source>
</reference>
<gene>
    <name evidence="1" type="ordered locus">Bsph_3831</name>
</gene>
<evidence type="ECO:0000313" key="2">
    <source>
        <dbReference type="Proteomes" id="UP000002164"/>
    </source>
</evidence>
<dbReference type="EMBL" id="CP000817">
    <property type="protein sequence ID" value="ACA41309.1"/>
    <property type="molecule type" value="Genomic_DNA"/>
</dbReference>
<dbReference type="HOGENOM" id="CLU_3218279_0_0_9"/>
<dbReference type="AlphaFoldDB" id="B1HUG4"/>